<dbReference type="Proteomes" id="UP001152797">
    <property type="component" value="Unassembled WGS sequence"/>
</dbReference>
<feature type="transmembrane region" description="Helical" evidence="5">
    <location>
        <begin position="683"/>
        <end position="703"/>
    </location>
</feature>
<evidence type="ECO:0000313" key="8">
    <source>
        <dbReference type="EMBL" id="CAL1127461.1"/>
    </source>
</evidence>
<feature type="transmembrane region" description="Helical" evidence="5">
    <location>
        <begin position="447"/>
        <end position="466"/>
    </location>
</feature>
<evidence type="ECO:0000313" key="9">
    <source>
        <dbReference type="EMBL" id="CAL4761398.1"/>
    </source>
</evidence>
<keyword evidence="10" id="KW-1185">Reference proteome</keyword>
<feature type="transmembrane region" description="Helical" evidence="5">
    <location>
        <begin position="628"/>
        <end position="653"/>
    </location>
</feature>
<dbReference type="PANTHER" id="PTHR12308:SF73">
    <property type="entry name" value="ANOCTAMIN"/>
    <property type="match status" value="1"/>
</dbReference>
<sequence>MYMQDDKYMRGRDMRQFVSYDGQLPGFLPSLRMDTQNCTLVMVFPRNRAAGGTVKSHELIDKPLSRARRIFHTFACDSKITCERLKHIKVDDEPVCMELYQEDIRDRFIEILAQSGLEASQFSSLDGDETFLKIWLPEQGQVIDFMADALHYNMPLKETVYQGIEPHAPYPGGAPMENFDAQPVVAYCEFSIPDKKNFQDFRKVDSIRILSFWLNEWVSLDEMERQGVISCHFPCPDAGELHQIHSALLAPRQWMTFTPHTSAITIRRYFGEEIAFFFGFLGHLCRSLLFPGTAGLIFLIVTQFVEVEGHRLDGLRTSLCVPMSIWAASSLHVFERKTARMKQLWGVHEREAREMPNPDWNPTPHSGEWGKLLSTFITLCFVTLYIAAISALLAWQFNSNRQKDSLFQRASLILSILIKIGGLGWRFLAPFVVSLENHRTLKGYDDALALTLSGVKLLMTNFPFFYSCFLTNFVETKCGKNFEEVAPTVWPGFNESLIDSQTKEALLKYTFTWSRRIRGREDETFCINGCFPPDWHYAREDSRTNCDYDVTANLLTYFVFLLVLDMVFLIWPIVLSRWEINKEYRNAEEAEGNQDFSYSILQWEAKKFQYVYDSWGGDRVTDFLDITVAYSVVACWGCILPTIATLALVVLFISMHLRMYRMLYVARRPLPHATAGLGIWKSIILYTNVAAVACNVGLASIFFYPMRLRPPGQQLTMFIIGEHVIFLLQAAVSAFVPEEPSDVIDIKYFNRHVLAILGRRRHHEQLVPPVHSNLNTIDLSLNPENWDSDSSASSLMTGSSRPV</sequence>
<keyword evidence="3 5" id="KW-1133">Transmembrane helix</keyword>
<dbReference type="Pfam" id="PF04547">
    <property type="entry name" value="Anoctamin"/>
    <property type="match status" value="1"/>
</dbReference>
<dbReference type="EMBL" id="CAMXCT010000114">
    <property type="protein sequence ID" value="CAI3974086.1"/>
    <property type="molecule type" value="Genomic_DNA"/>
</dbReference>
<keyword evidence="4 5" id="KW-0472">Membrane</keyword>
<dbReference type="InterPro" id="IPR007632">
    <property type="entry name" value="Anoctamin"/>
</dbReference>
<comment type="caution">
    <text evidence="7">The sequence shown here is derived from an EMBL/GenBank/DDBJ whole genome shotgun (WGS) entry which is preliminary data.</text>
</comment>
<evidence type="ECO:0000256" key="3">
    <source>
        <dbReference type="ARBA" id="ARBA00022989"/>
    </source>
</evidence>
<feature type="transmembrane region" description="Helical" evidence="5">
    <location>
        <begin position="715"/>
        <end position="736"/>
    </location>
</feature>
<dbReference type="EMBL" id="CAMXCT020000114">
    <property type="protein sequence ID" value="CAL1127461.1"/>
    <property type="molecule type" value="Genomic_DNA"/>
</dbReference>
<reference evidence="8" key="2">
    <citation type="submission" date="2024-04" db="EMBL/GenBank/DDBJ databases">
        <authorList>
            <person name="Chen Y."/>
            <person name="Shah S."/>
            <person name="Dougan E. K."/>
            <person name="Thang M."/>
            <person name="Chan C."/>
        </authorList>
    </citation>
    <scope>NUCLEOTIDE SEQUENCE [LARGE SCALE GENOMIC DNA]</scope>
</reference>
<dbReference type="AlphaFoldDB" id="A0A9P1BIL6"/>
<dbReference type="InterPro" id="IPR049452">
    <property type="entry name" value="Anoctamin_TM"/>
</dbReference>
<dbReference type="PANTHER" id="PTHR12308">
    <property type="entry name" value="ANOCTAMIN"/>
    <property type="match status" value="1"/>
</dbReference>
<evidence type="ECO:0000259" key="6">
    <source>
        <dbReference type="Pfam" id="PF04547"/>
    </source>
</evidence>
<reference evidence="7" key="1">
    <citation type="submission" date="2022-10" db="EMBL/GenBank/DDBJ databases">
        <authorList>
            <person name="Chen Y."/>
            <person name="Dougan E. K."/>
            <person name="Chan C."/>
            <person name="Rhodes N."/>
            <person name="Thang M."/>
        </authorList>
    </citation>
    <scope>NUCLEOTIDE SEQUENCE</scope>
</reference>
<evidence type="ECO:0000313" key="7">
    <source>
        <dbReference type="EMBL" id="CAI3974086.1"/>
    </source>
</evidence>
<accession>A0A9P1BIL6</accession>
<feature type="transmembrane region" description="Helical" evidence="5">
    <location>
        <begin position="274"/>
        <end position="302"/>
    </location>
</feature>
<dbReference type="GO" id="GO:0016020">
    <property type="term" value="C:membrane"/>
    <property type="evidence" value="ECO:0007669"/>
    <property type="project" value="UniProtKB-SubCell"/>
</dbReference>
<feature type="transmembrane region" description="Helical" evidence="5">
    <location>
        <begin position="372"/>
        <end position="397"/>
    </location>
</feature>
<name>A0A9P1BIL6_9DINO</name>
<evidence type="ECO:0000256" key="2">
    <source>
        <dbReference type="ARBA" id="ARBA00022692"/>
    </source>
</evidence>
<dbReference type="EMBL" id="CAMXCT030000114">
    <property type="protein sequence ID" value="CAL4761398.1"/>
    <property type="molecule type" value="Genomic_DNA"/>
</dbReference>
<dbReference type="OrthoDB" id="296386at2759"/>
<organism evidence="7">
    <name type="scientific">Cladocopium goreaui</name>
    <dbReference type="NCBI Taxonomy" id="2562237"/>
    <lineage>
        <taxon>Eukaryota</taxon>
        <taxon>Sar</taxon>
        <taxon>Alveolata</taxon>
        <taxon>Dinophyceae</taxon>
        <taxon>Suessiales</taxon>
        <taxon>Symbiodiniaceae</taxon>
        <taxon>Cladocopium</taxon>
    </lineage>
</organism>
<feature type="domain" description="Anoctamin transmembrane" evidence="6">
    <location>
        <begin position="266"/>
        <end position="744"/>
    </location>
</feature>
<keyword evidence="2 5" id="KW-0812">Transmembrane</keyword>
<evidence type="ECO:0000256" key="5">
    <source>
        <dbReference type="SAM" id="Phobius"/>
    </source>
</evidence>
<dbReference type="GO" id="GO:0005254">
    <property type="term" value="F:chloride channel activity"/>
    <property type="evidence" value="ECO:0007669"/>
    <property type="project" value="TreeGrafter"/>
</dbReference>
<comment type="subcellular location">
    <subcellularLocation>
        <location evidence="1">Membrane</location>
        <topology evidence="1">Multi-pass membrane protein</topology>
    </subcellularLocation>
</comment>
<evidence type="ECO:0000256" key="4">
    <source>
        <dbReference type="ARBA" id="ARBA00023136"/>
    </source>
</evidence>
<feature type="transmembrane region" description="Helical" evidence="5">
    <location>
        <begin position="554"/>
        <end position="575"/>
    </location>
</feature>
<evidence type="ECO:0000313" key="10">
    <source>
        <dbReference type="Proteomes" id="UP001152797"/>
    </source>
</evidence>
<protein>
    <submittedName>
        <fullName evidence="9">Anoctamin-10</fullName>
    </submittedName>
</protein>
<evidence type="ECO:0000256" key="1">
    <source>
        <dbReference type="ARBA" id="ARBA00004141"/>
    </source>
</evidence>
<feature type="transmembrane region" description="Helical" evidence="5">
    <location>
        <begin position="412"/>
        <end position="435"/>
    </location>
</feature>
<gene>
    <name evidence="7" type="ORF">C1SCF055_LOCUS2518</name>
</gene>
<proteinExistence type="predicted"/>